<keyword evidence="1" id="KW-0175">Coiled coil</keyword>
<evidence type="ECO:0000313" key="5">
    <source>
        <dbReference type="EMBL" id="CAL6065282.1"/>
    </source>
</evidence>
<reference evidence="3" key="1">
    <citation type="submission" date="2023-06" db="EMBL/GenBank/DDBJ databases">
        <authorList>
            <person name="Kurt Z."/>
        </authorList>
    </citation>
    <scope>NUCLEOTIDE SEQUENCE</scope>
</reference>
<reference evidence="4 6" key="2">
    <citation type="submission" date="2024-07" db="EMBL/GenBank/DDBJ databases">
        <authorList>
            <person name="Akdeniz Z."/>
        </authorList>
    </citation>
    <scope>NUCLEOTIDE SEQUENCE [LARGE SCALE GENOMIC DNA]</scope>
</reference>
<feature type="coiled-coil region" evidence="1">
    <location>
        <begin position="89"/>
        <end position="162"/>
    </location>
</feature>
<evidence type="ECO:0000313" key="6">
    <source>
        <dbReference type="Proteomes" id="UP001642409"/>
    </source>
</evidence>
<proteinExistence type="predicted"/>
<dbReference type="EMBL" id="CAXDID020000254">
    <property type="protein sequence ID" value="CAL6065282.1"/>
    <property type="molecule type" value="Genomic_DNA"/>
</dbReference>
<dbReference type="EMBL" id="CATOUU010001010">
    <property type="protein sequence ID" value="CAI9967017.1"/>
    <property type="molecule type" value="Genomic_DNA"/>
</dbReference>
<evidence type="ECO:0000313" key="4">
    <source>
        <dbReference type="EMBL" id="CAL6025151.1"/>
    </source>
</evidence>
<sequence>MAQNVKQQLPPQALEKEFVYNLQQQVYFLELQGKLLREKMTETKQQKSRGVEANPLFDCQLDESLPLTQLFDRLKMQFSVQTAENKKQIDALKKEIDEKNLLCTEQKIKIDDLQAYKANFQQIMQKSEEKLKTIVNNQQIECENYKQEISKHEINSNLLQDQVNDYQIINKEQTAQIYSLNALTKQLQNELHQQKTNVLASEQLQNQLSKLQFEHQTLQNQNQQTNNELIAFRSQYQQLENETFQLRQQNESLKMEVKNLNSQVQMLNNELQTQTKSLSQQRSLLEQSNNEKKMLKQNLEQSMQFNNDIQEIIKAFNDKRKMDQLNQIIDQLKIDLTEQINNNKVLSANMKQQDIKINALNNQISKLNDKIACDQSNLTQKTGGFNAVVLLNQSQQADILQQSEQIKELLDEKDRLEAKIEFLESELDMKQEMSHLQLEEFENLRKSNTQLADMLNNLQSKFTNLGRAGEKYVRSEKKEIADEKQVARAAYNDRVGIK</sequence>
<name>A0AA86UW23_9EUKA</name>
<keyword evidence="6" id="KW-1185">Reference proteome</keyword>
<evidence type="ECO:0000313" key="2">
    <source>
        <dbReference type="EMBL" id="CAI9936449.1"/>
    </source>
</evidence>
<gene>
    <name evidence="2" type="ORF">HINF_LOCUS24094</name>
    <name evidence="4" type="ORF">HINF_LOCUS29989</name>
    <name evidence="5" type="ORF">HINF_LOCUS51767</name>
    <name evidence="3" type="ORF">HINF_LOCUS54662</name>
</gene>
<dbReference type="EMBL" id="CATOUU010000636">
    <property type="protein sequence ID" value="CAI9936449.1"/>
    <property type="molecule type" value="Genomic_DNA"/>
</dbReference>
<evidence type="ECO:0000256" key="1">
    <source>
        <dbReference type="SAM" id="Coils"/>
    </source>
</evidence>
<dbReference type="AlphaFoldDB" id="A0AA86UW23"/>
<accession>A0AA86UW23</accession>
<protein>
    <submittedName>
        <fullName evidence="3">Uncharacterized protein</fullName>
    </submittedName>
</protein>
<feature type="coiled-coil region" evidence="1">
    <location>
        <begin position="201"/>
        <end position="461"/>
    </location>
</feature>
<dbReference type="EMBL" id="CAXDID020000097">
    <property type="protein sequence ID" value="CAL6025151.1"/>
    <property type="molecule type" value="Genomic_DNA"/>
</dbReference>
<organism evidence="3">
    <name type="scientific">Hexamita inflata</name>
    <dbReference type="NCBI Taxonomy" id="28002"/>
    <lineage>
        <taxon>Eukaryota</taxon>
        <taxon>Metamonada</taxon>
        <taxon>Diplomonadida</taxon>
        <taxon>Hexamitidae</taxon>
        <taxon>Hexamitinae</taxon>
        <taxon>Hexamita</taxon>
    </lineage>
</organism>
<dbReference type="Proteomes" id="UP001642409">
    <property type="component" value="Unassembled WGS sequence"/>
</dbReference>
<comment type="caution">
    <text evidence="3">The sequence shown here is derived from an EMBL/GenBank/DDBJ whole genome shotgun (WGS) entry which is preliminary data.</text>
</comment>
<evidence type="ECO:0000313" key="3">
    <source>
        <dbReference type="EMBL" id="CAI9967017.1"/>
    </source>
</evidence>